<keyword evidence="1" id="KW-0808">Transferase</keyword>
<keyword evidence="2" id="KW-0012">Acyltransferase</keyword>
<accession>A0A1G2DCD2</accession>
<evidence type="ECO:0000313" key="6">
    <source>
        <dbReference type="Proteomes" id="UP000178534"/>
    </source>
</evidence>
<dbReference type="GO" id="GO:0016747">
    <property type="term" value="F:acyltransferase activity, transferring groups other than amino-acyl groups"/>
    <property type="evidence" value="ECO:0007669"/>
    <property type="project" value="InterPro"/>
</dbReference>
<dbReference type="PANTHER" id="PTHR43792:SF8">
    <property type="entry name" value="[RIBOSOMAL PROTEIN US5]-ALANINE N-ACETYLTRANSFERASE"/>
    <property type="match status" value="1"/>
</dbReference>
<gene>
    <name evidence="5" type="ORF">A2942_00535</name>
</gene>
<proteinExistence type="inferred from homology"/>
<sequence>MILIKKLPNMSARDKRFVLRPFEQGDEIALVRHINSSRIAERVSNIPHPYTEKHAQDWLLRLAEERDKFHYARRMDFAITVSDEVVGSIAFINIDGHKAQISYWLGEEFQGRGIMPEVLRLVAEFGFTVCGFKRIWGYTWETNPASQRVLEKAGFTREGVHRKEWYKNGAYHDSVMYAIVQ</sequence>
<dbReference type="SUPFAM" id="SSF55729">
    <property type="entry name" value="Acyl-CoA N-acyltransferases (Nat)"/>
    <property type="match status" value="1"/>
</dbReference>
<dbReference type="AlphaFoldDB" id="A0A1G2DCD2"/>
<evidence type="ECO:0000313" key="5">
    <source>
        <dbReference type="EMBL" id="OGZ11266.1"/>
    </source>
</evidence>
<dbReference type="InterPro" id="IPR000182">
    <property type="entry name" value="GNAT_dom"/>
</dbReference>
<organism evidence="5 6">
    <name type="scientific">Candidatus Lloydbacteria bacterium RIFCSPLOWO2_01_FULL_50_20</name>
    <dbReference type="NCBI Taxonomy" id="1798665"/>
    <lineage>
        <taxon>Bacteria</taxon>
        <taxon>Candidatus Lloydiibacteriota</taxon>
    </lineage>
</organism>
<dbReference type="Proteomes" id="UP000178534">
    <property type="component" value="Unassembled WGS sequence"/>
</dbReference>
<evidence type="ECO:0000256" key="1">
    <source>
        <dbReference type="ARBA" id="ARBA00022679"/>
    </source>
</evidence>
<evidence type="ECO:0000256" key="3">
    <source>
        <dbReference type="ARBA" id="ARBA00038502"/>
    </source>
</evidence>
<comment type="similarity">
    <text evidence="3">Belongs to the acetyltransferase family. RimJ subfamily.</text>
</comment>
<dbReference type="Gene3D" id="3.40.630.30">
    <property type="match status" value="1"/>
</dbReference>
<dbReference type="Pfam" id="PF13302">
    <property type="entry name" value="Acetyltransf_3"/>
    <property type="match status" value="1"/>
</dbReference>
<protein>
    <recommendedName>
        <fullName evidence="4">N-acetyltransferase domain-containing protein</fullName>
    </recommendedName>
</protein>
<comment type="caution">
    <text evidence="5">The sequence shown here is derived from an EMBL/GenBank/DDBJ whole genome shotgun (WGS) entry which is preliminary data.</text>
</comment>
<dbReference type="STRING" id="1798665.A2942_00535"/>
<dbReference type="PROSITE" id="PS51186">
    <property type="entry name" value="GNAT"/>
    <property type="match status" value="1"/>
</dbReference>
<name>A0A1G2DCD2_9BACT</name>
<evidence type="ECO:0000259" key="4">
    <source>
        <dbReference type="PROSITE" id="PS51186"/>
    </source>
</evidence>
<feature type="domain" description="N-acetyltransferase" evidence="4">
    <location>
        <begin position="29"/>
        <end position="178"/>
    </location>
</feature>
<dbReference type="InterPro" id="IPR016181">
    <property type="entry name" value="Acyl_CoA_acyltransferase"/>
</dbReference>
<reference evidence="5 6" key="1">
    <citation type="journal article" date="2016" name="Nat. Commun.">
        <title>Thousands of microbial genomes shed light on interconnected biogeochemical processes in an aquifer system.</title>
        <authorList>
            <person name="Anantharaman K."/>
            <person name="Brown C.T."/>
            <person name="Hug L.A."/>
            <person name="Sharon I."/>
            <person name="Castelle C.J."/>
            <person name="Probst A.J."/>
            <person name="Thomas B.C."/>
            <person name="Singh A."/>
            <person name="Wilkins M.J."/>
            <person name="Karaoz U."/>
            <person name="Brodie E.L."/>
            <person name="Williams K.H."/>
            <person name="Hubbard S.S."/>
            <person name="Banfield J.F."/>
        </authorList>
    </citation>
    <scope>NUCLEOTIDE SEQUENCE [LARGE SCALE GENOMIC DNA]</scope>
</reference>
<dbReference type="InterPro" id="IPR051531">
    <property type="entry name" value="N-acetyltransferase"/>
</dbReference>
<evidence type="ECO:0000256" key="2">
    <source>
        <dbReference type="ARBA" id="ARBA00023315"/>
    </source>
</evidence>
<dbReference type="PANTHER" id="PTHR43792">
    <property type="entry name" value="GNAT FAMILY, PUTATIVE (AFU_ORTHOLOGUE AFUA_3G00765)-RELATED-RELATED"/>
    <property type="match status" value="1"/>
</dbReference>
<dbReference type="EMBL" id="MHLP01000039">
    <property type="protein sequence ID" value="OGZ11266.1"/>
    <property type="molecule type" value="Genomic_DNA"/>
</dbReference>